<evidence type="ECO:0000313" key="3">
    <source>
        <dbReference type="Proteomes" id="UP001050691"/>
    </source>
</evidence>
<organism evidence="2 3">
    <name type="scientific">Clathrus columnatus</name>
    <dbReference type="NCBI Taxonomy" id="1419009"/>
    <lineage>
        <taxon>Eukaryota</taxon>
        <taxon>Fungi</taxon>
        <taxon>Dikarya</taxon>
        <taxon>Basidiomycota</taxon>
        <taxon>Agaricomycotina</taxon>
        <taxon>Agaricomycetes</taxon>
        <taxon>Phallomycetidae</taxon>
        <taxon>Phallales</taxon>
        <taxon>Clathraceae</taxon>
        <taxon>Clathrus</taxon>
    </lineage>
</organism>
<comment type="caution">
    <text evidence="2">The sequence shown here is derived from an EMBL/GenBank/DDBJ whole genome shotgun (WGS) entry which is preliminary data.</text>
</comment>
<feature type="region of interest" description="Disordered" evidence="1">
    <location>
        <begin position="228"/>
        <end position="281"/>
    </location>
</feature>
<accession>A0AAV5A3Q2</accession>
<dbReference type="EMBL" id="BPWL01000004">
    <property type="protein sequence ID" value="GJJ09284.1"/>
    <property type="molecule type" value="Genomic_DNA"/>
</dbReference>
<feature type="compositionally biased region" description="Low complexity" evidence="1">
    <location>
        <begin position="8"/>
        <end position="32"/>
    </location>
</feature>
<feature type="region of interest" description="Disordered" evidence="1">
    <location>
        <begin position="180"/>
        <end position="211"/>
    </location>
</feature>
<sequence length="281" mass="29458">MTTPTAASSRTIQESSITTTSSRTSNSLTGSITATTTSSNVLTFGNLFPTPTNTTSPLPSRPALSQCRYCCSKIHRKFRGNRSLVGGNGGGGGGGGGTSTRRARFGFSRSGGIGDAGLERPQAALLRNHSDLEALPWDDHHYHHHHHHHHHRHRPIMLSAPFLHTGLVPLVSQEGVLIDESRPAGGGRHRYGPTRGADIDSGGRRGGGGGGADSVLGSYALEELPAYEAGKSPPGYHHAVATSPAADTSSSPSSSPLSPPPIIPYSQRPHIEETEIGNLIP</sequence>
<feature type="compositionally biased region" description="Gly residues" evidence="1">
    <location>
        <begin position="86"/>
        <end position="98"/>
    </location>
</feature>
<protein>
    <submittedName>
        <fullName evidence="2">Uncharacterized protein</fullName>
    </submittedName>
</protein>
<keyword evidence="3" id="KW-1185">Reference proteome</keyword>
<evidence type="ECO:0000313" key="2">
    <source>
        <dbReference type="EMBL" id="GJJ09284.1"/>
    </source>
</evidence>
<proteinExistence type="predicted"/>
<dbReference type="Proteomes" id="UP001050691">
    <property type="component" value="Unassembled WGS sequence"/>
</dbReference>
<feature type="region of interest" description="Disordered" evidence="1">
    <location>
        <begin position="82"/>
        <end position="103"/>
    </location>
</feature>
<gene>
    <name evidence="2" type="ORF">Clacol_003506</name>
</gene>
<feature type="region of interest" description="Disordered" evidence="1">
    <location>
        <begin position="1"/>
        <end position="32"/>
    </location>
</feature>
<evidence type="ECO:0000256" key="1">
    <source>
        <dbReference type="SAM" id="MobiDB-lite"/>
    </source>
</evidence>
<dbReference type="AlphaFoldDB" id="A0AAV5A3Q2"/>
<name>A0AAV5A3Q2_9AGAM</name>
<reference evidence="2" key="1">
    <citation type="submission" date="2021-10" db="EMBL/GenBank/DDBJ databases">
        <title>De novo Genome Assembly of Clathrus columnatus (Basidiomycota, Fungi) Using Illumina and Nanopore Sequence Data.</title>
        <authorList>
            <person name="Ogiso-Tanaka E."/>
            <person name="Itagaki H."/>
            <person name="Hosoya T."/>
            <person name="Hosaka K."/>
        </authorList>
    </citation>
    <scope>NUCLEOTIDE SEQUENCE</scope>
    <source>
        <strain evidence="2">MO-923</strain>
    </source>
</reference>